<comment type="subcellular location">
    <subcellularLocation>
        <location evidence="1">Cell membrane</location>
    </subcellularLocation>
</comment>
<dbReference type="RefSeq" id="WP_178934026.1">
    <property type="nucleotide sequence ID" value="NZ_JACBAZ010000008.1"/>
</dbReference>
<organism evidence="6 7">
    <name type="scientific">Oceaniferula marina</name>
    <dbReference type="NCBI Taxonomy" id="2748318"/>
    <lineage>
        <taxon>Bacteria</taxon>
        <taxon>Pseudomonadati</taxon>
        <taxon>Verrucomicrobiota</taxon>
        <taxon>Verrucomicrobiia</taxon>
        <taxon>Verrucomicrobiales</taxon>
        <taxon>Verrucomicrobiaceae</taxon>
        <taxon>Oceaniferula</taxon>
    </lineage>
</organism>
<proteinExistence type="predicted"/>
<keyword evidence="7" id="KW-1185">Reference proteome</keyword>
<evidence type="ECO:0000313" key="7">
    <source>
        <dbReference type="Proteomes" id="UP000557872"/>
    </source>
</evidence>
<evidence type="ECO:0000313" key="6">
    <source>
        <dbReference type="EMBL" id="NWK57200.1"/>
    </source>
</evidence>
<keyword evidence="2" id="KW-1003">Cell membrane</keyword>
<dbReference type="InterPro" id="IPR052029">
    <property type="entry name" value="PpiD_chaperone"/>
</dbReference>
<dbReference type="PANTHER" id="PTHR47529">
    <property type="entry name" value="PEPTIDYL-PROLYL CIS-TRANS ISOMERASE D"/>
    <property type="match status" value="1"/>
</dbReference>
<accession>A0A851GQW1</accession>
<evidence type="ECO:0000256" key="4">
    <source>
        <dbReference type="ARBA" id="ARBA00023186"/>
    </source>
</evidence>
<dbReference type="EMBL" id="JACBAZ010000008">
    <property type="protein sequence ID" value="NWK57200.1"/>
    <property type="molecule type" value="Genomic_DNA"/>
</dbReference>
<dbReference type="Pfam" id="PF13624">
    <property type="entry name" value="SurA_N_3"/>
    <property type="match status" value="1"/>
</dbReference>
<dbReference type="InterPro" id="IPR027304">
    <property type="entry name" value="Trigger_fact/SurA_dom_sf"/>
</dbReference>
<comment type="caution">
    <text evidence="6">The sequence shown here is derived from an EMBL/GenBank/DDBJ whole genome shotgun (WGS) entry which is preliminary data.</text>
</comment>
<protein>
    <submittedName>
        <fullName evidence="6">SurA N-terminal domain-containing protein</fullName>
    </submittedName>
</protein>
<sequence length="601" mass="67816">MRKYTGLMAVVFVLLGAGFLFTMNDIGGSSGGGGGSGPTMLEVYGESYNHNDYQRMGGTTLQLANEMGLHNYINLLMAPDAEALQQAMQLGMYGMNYYTISQRNLGNQDLNRFIANRVILQHAMNDMGIHADEDEVSDALKTSPIFTTREGNYNETAYAQFVDKRLGRLGMTEKDMRSIIRESLCLNKLVAIVGGGLTPLRSAAQDQFEAQNQTVTLAKITFNRDDFVEKENPSEEEIKAYWESHQDAYKTDEQRQISYIMIDLSDEVKEATKEDKPEEKPEEPKDESKMTEAEKEADKTKKEAEAKEKAEKAEQLRIASRDLAKEIKESHQDILDSESAKRPLDFKALMAKREHSVVETELFTRSTLPKELKGLTLRGRSNKNMPIEEVIFSMRKSDNNYDHVSDPLPVGESAHVIFVLKKVVEPVLLTYETARNKARANLIGENATKKVKQAAKDQRNAIVELMKSGKSFDESAKEKGLTPVQVGPFSLSGTPPKDELAYQYLHEVAQGLNPGEVSETIDSDTQFANPQQAQRFKRLFNDRAIFFYVDKRELEDTEQNKLQLDRAVQGGKADFMIRTYLNWMHHQYAKAEVKGPATEQQ</sequence>
<dbReference type="GO" id="GO:0005886">
    <property type="term" value="C:plasma membrane"/>
    <property type="evidence" value="ECO:0007669"/>
    <property type="project" value="UniProtKB-SubCell"/>
</dbReference>
<evidence type="ECO:0000256" key="3">
    <source>
        <dbReference type="ARBA" id="ARBA00023136"/>
    </source>
</evidence>
<evidence type="ECO:0000256" key="2">
    <source>
        <dbReference type="ARBA" id="ARBA00022475"/>
    </source>
</evidence>
<name>A0A851GQW1_9BACT</name>
<evidence type="ECO:0000256" key="5">
    <source>
        <dbReference type="SAM" id="MobiDB-lite"/>
    </source>
</evidence>
<dbReference type="Proteomes" id="UP000557872">
    <property type="component" value="Unassembled WGS sequence"/>
</dbReference>
<reference evidence="6 7" key="1">
    <citation type="submission" date="2020-07" db="EMBL/GenBank/DDBJ databases">
        <title>Roseicoccus Jingziensis gen. nov., sp. nov., isolated from coastal seawater.</title>
        <authorList>
            <person name="Feng X."/>
        </authorList>
    </citation>
    <scope>NUCLEOTIDE SEQUENCE [LARGE SCALE GENOMIC DNA]</scope>
    <source>
        <strain evidence="6 7">N1E253</strain>
    </source>
</reference>
<gene>
    <name evidence="6" type="ORF">HW115_16375</name>
</gene>
<dbReference type="PANTHER" id="PTHR47529:SF1">
    <property type="entry name" value="PERIPLASMIC CHAPERONE PPID"/>
    <property type="match status" value="1"/>
</dbReference>
<keyword evidence="4" id="KW-0143">Chaperone</keyword>
<dbReference type="AlphaFoldDB" id="A0A851GQW1"/>
<dbReference type="SUPFAM" id="SSF109998">
    <property type="entry name" value="Triger factor/SurA peptide-binding domain-like"/>
    <property type="match status" value="1"/>
</dbReference>
<keyword evidence="3" id="KW-0472">Membrane</keyword>
<feature type="region of interest" description="Disordered" evidence="5">
    <location>
        <begin position="268"/>
        <end position="315"/>
    </location>
</feature>
<evidence type="ECO:0000256" key="1">
    <source>
        <dbReference type="ARBA" id="ARBA00004236"/>
    </source>
</evidence>